<keyword evidence="2" id="KW-1185">Reference proteome</keyword>
<evidence type="ECO:0000313" key="1">
    <source>
        <dbReference type="EMBL" id="KAL1624275.1"/>
    </source>
</evidence>
<organism evidence="1 2">
    <name type="scientific">Neofusicoccum ribis</name>
    <dbReference type="NCBI Taxonomy" id="45134"/>
    <lineage>
        <taxon>Eukaryota</taxon>
        <taxon>Fungi</taxon>
        <taxon>Dikarya</taxon>
        <taxon>Ascomycota</taxon>
        <taxon>Pezizomycotina</taxon>
        <taxon>Dothideomycetes</taxon>
        <taxon>Dothideomycetes incertae sedis</taxon>
        <taxon>Botryosphaeriales</taxon>
        <taxon>Botryosphaeriaceae</taxon>
        <taxon>Neofusicoccum</taxon>
    </lineage>
</organism>
<reference evidence="1 2" key="1">
    <citation type="submission" date="2024-02" db="EMBL/GenBank/DDBJ databases">
        <title>De novo assembly and annotation of 12 fungi associated with fruit tree decline syndrome in Ontario, Canada.</title>
        <authorList>
            <person name="Sulman M."/>
            <person name="Ellouze W."/>
            <person name="Ilyukhin E."/>
        </authorList>
    </citation>
    <scope>NUCLEOTIDE SEQUENCE [LARGE SCALE GENOMIC DNA]</scope>
    <source>
        <strain evidence="1 2">M1-105</strain>
    </source>
</reference>
<protein>
    <submittedName>
        <fullName evidence="1">Uncharacterized protein</fullName>
    </submittedName>
</protein>
<dbReference type="PANTHER" id="PTHR38797">
    <property type="entry name" value="NUCLEAR PORE COMPLEX PROTEIN NUP85-RELATED"/>
    <property type="match status" value="1"/>
</dbReference>
<comment type="caution">
    <text evidence="1">The sequence shown here is derived from an EMBL/GenBank/DDBJ whole genome shotgun (WGS) entry which is preliminary data.</text>
</comment>
<proteinExistence type="predicted"/>
<dbReference type="PANTHER" id="PTHR38797:SF4">
    <property type="entry name" value="NUCLEAR PORE COMPLEX PROTEIN NUP85"/>
    <property type="match status" value="1"/>
</dbReference>
<dbReference type="InterPro" id="IPR022085">
    <property type="entry name" value="OpdG"/>
</dbReference>
<evidence type="ECO:0000313" key="2">
    <source>
        <dbReference type="Proteomes" id="UP001521116"/>
    </source>
</evidence>
<dbReference type="Proteomes" id="UP001521116">
    <property type="component" value="Unassembled WGS sequence"/>
</dbReference>
<dbReference type="EMBL" id="JAJVDC020000110">
    <property type="protein sequence ID" value="KAL1624275.1"/>
    <property type="molecule type" value="Genomic_DNA"/>
</dbReference>
<dbReference type="Pfam" id="PF12311">
    <property type="entry name" value="DUF3632"/>
    <property type="match status" value="1"/>
</dbReference>
<sequence>MSLKFSIDFPEDEEEPWIIEHRIVDILTEYLQPAFPSLPTDSALQLTELFHLNQTEQKSNPEGFLWQAWDIIFRTGEQVPHNHASQARLVALIAALRDAPTQPNPFADLKNMGPALTERLNQIRAEPPAGAQDPSPWRNLNALAARLARDAVAAISLALEGRPHPRSRAYRSRDVALNFHVPIAADWVLECAREIYGEMGLGEEGGGGPWKGKRGVSVER</sequence>
<gene>
    <name evidence="1" type="ORF">SLS56_007977</name>
</gene>
<accession>A0ABR3SLM1</accession>
<dbReference type="InterPro" id="IPR053204">
    <property type="entry name" value="Oxopyrrolidines_Biosynth-assoc"/>
</dbReference>
<name>A0ABR3SLM1_9PEZI</name>